<proteinExistence type="predicted"/>
<dbReference type="InterPro" id="IPR035919">
    <property type="entry name" value="EAL_sf"/>
</dbReference>
<dbReference type="PANTHER" id="PTHR44757:SF2">
    <property type="entry name" value="BIOFILM ARCHITECTURE MAINTENANCE PROTEIN MBAA"/>
    <property type="match status" value="1"/>
</dbReference>
<dbReference type="InterPro" id="IPR029787">
    <property type="entry name" value="Nucleotide_cyclase"/>
</dbReference>
<dbReference type="Proteomes" id="UP001139104">
    <property type="component" value="Unassembled WGS sequence"/>
</dbReference>
<sequence>MRRWLRSAAATYSDRNADDELLRHLIDSLFSAPGALFASMFMGLVLTLTVWLMTWSAICGFFVALNILVGIKRLRLTGEYGRMAGIALDRRRLQDFDRRFLFWWTMFSLGIGVENFLLVAKTTEPADWTLASGVTIGFTVAFASRNAGRLKLFLAQVFSMCAPMIVAYAVFPVKNGVVYAGLLCGLLVVAILLGFSAHDQIVELYRANLKTRQMALNDMLTGLMNRFAFTEALEREIERCGLGSREAFSLIVVDLDRFKEINDMLGHNAGDAVIVEMAARLRRVIDGDDVVARLGGDEFVVLSRERRREWPQEASALAERIVVALREPAVIDASSIPISASLGVAHYPDHGVAATELMKKVDIALYEAKREGRNRAAIFDSSMQARFNEERVMELEIETAIARDEFEPWFQPIGNIETGQIVGYEALARWPHPVRGMISPGKFIPSAEQTGAIVHIGEQILQKACAAAAAWPDPIYVSVNLSPVQFRQTSRLVASVREALARSGLPPRRLTLEITESLMMEDTAETRAAIAEFDQMGISVSLDDFGAGYSSLSYIHSYPFSKIKIDKTFIDNIESERESIAIVSAVRVLAEKLDMELIAEGVETLRQHLALRQLGVTRAQGYYYGKPVPQAEAAVAVRHLAAG</sequence>
<keyword evidence="5" id="KW-1185">Reference proteome</keyword>
<keyword evidence="1" id="KW-0472">Membrane</keyword>
<accession>A0ABS9Z9I4</accession>
<feature type="domain" description="EAL" evidence="2">
    <location>
        <begin position="390"/>
        <end position="641"/>
    </location>
</feature>
<name>A0ABS9Z9I4_9HYPH</name>
<dbReference type="Gene3D" id="3.30.70.270">
    <property type="match status" value="1"/>
</dbReference>
<dbReference type="Pfam" id="PF00563">
    <property type="entry name" value="EAL"/>
    <property type="match status" value="1"/>
</dbReference>
<dbReference type="RefSeq" id="WP_243068007.1">
    <property type="nucleotide sequence ID" value="NZ_JAIVFP010000001.1"/>
</dbReference>
<dbReference type="CDD" id="cd01949">
    <property type="entry name" value="GGDEF"/>
    <property type="match status" value="1"/>
</dbReference>
<feature type="transmembrane region" description="Helical" evidence="1">
    <location>
        <begin position="100"/>
        <end position="120"/>
    </location>
</feature>
<dbReference type="InterPro" id="IPR001633">
    <property type="entry name" value="EAL_dom"/>
</dbReference>
<dbReference type="EMBL" id="JAIVFP010000001">
    <property type="protein sequence ID" value="MCI4684096.1"/>
    <property type="molecule type" value="Genomic_DNA"/>
</dbReference>
<feature type="transmembrane region" description="Helical" evidence="1">
    <location>
        <begin position="48"/>
        <end position="69"/>
    </location>
</feature>
<dbReference type="Pfam" id="PF00990">
    <property type="entry name" value="GGDEF"/>
    <property type="match status" value="1"/>
</dbReference>
<keyword evidence="1" id="KW-1133">Transmembrane helix</keyword>
<feature type="domain" description="GGDEF" evidence="3">
    <location>
        <begin position="246"/>
        <end position="381"/>
    </location>
</feature>
<dbReference type="InterPro" id="IPR000160">
    <property type="entry name" value="GGDEF_dom"/>
</dbReference>
<evidence type="ECO:0000313" key="5">
    <source>
        <dbReference type="Proteomes" id="UP001139104"/>
    </source>
</evidence>
<gene>
    <name evidence="4" type="ORF">K2U94_15230</name>
</gene>
<dbReference type="InterPro" id="IPR043128">
    <property type="entry name" value="Rev_trsase/Diguanyl_cyclase"/>
</dbReference>
<dbReference type="PROSITE" id="PS50887">
    <property type="entry name" value="GGDEF"/>
    <property type="match status" value="1"/>
</dbReference>
<dbReference type="InterPro" id="IPR052155">
    <property type="entry name" value="Biofilm_reg_signaling"/>
</dbReference>
<dbReference type="NCBIfam" id="TIGR00254">
    <property type="entry name" value="GGDEF"/>
    <property type="match status" value="1"/>
</dbReference>
<evidence type="ECO:0000256" key="1">
    <source>
        <dbReference type="SAM" id="Phobius"/>
    </source>
</evidence>
<feature type="transmembrane region" description="Helical" evidence="1">
    <location>
        <begin position="177"/>
        <end position="197"/>
    </location>
</feature>
<evidence type="ECO:0000313" key="4">
    <source>
        <dbReference type="EMBL" id="MCI4684096.1"/>
    </source>
</evidence>
<dbReference type="Gene3D" id="3.20.20.450">
    <property type="entry name" value="EAL domain"/>
    <property type="match status" value="1"/>
</dbReference>
<dbReference type="SMART" id="SM00267">
    <property type="entry name" value="GGDEF"/>
    <property type="match status" value="1"/>
</dbReference>
<dbReference type="CDD" id="cd01948">
    <property type="entry name" value="EAL"/>
    <property type="match status" value="1"/>
</dbReference>
<dbReference type="SUPFAM" id="SSF55073">
    <property type="entry name" value="Nucleotide cyclase"/>
    <property type="match status" value="1"/>
</dbReference>
<evidence type="ECO:0000259" key="2">
    <source>
        <dbReference type="PROSITE" id="PS50883"/>
    </source>
</evidence>
<dbReference type="SUPFAM" id="SSF141868">
    <property type="entry name" value="EAL domain-like"/>
    <property type="match status" value="1"/>
</dbReference>
<protein>
    <submittedName>
        <fullName evidence="4">EAL domain-containing protein</fullName>
    </submittedName>
</protein>
<dbReference type="PROSITE" id="PS50883">
    <property type="entry name" value="EAL"/>
    <property type="match status" value="1"/>
</dbReference>
<feature type="transmembrane region" description="Helical" evidence="1">
    <location>
        <begin position="150"/>
        <end position="171"/>
    </location>
</feature>
<dbReference type="SMART" id="SM00052">
    <property type="entry name" value="EAL"/>
    <property type="match status" value="1"/>
</dbReference>
<dbReference type="PANTHER" id="PTHR44757">
    <property type="entry name" value="DIGUANYLATE CYCLASE DGCP"/>
    <property type="match status" value="1"/>
</dbReference>
<comment type="caution">
    <text evidence="4">The sequence shown here is derived from an EMBL/GenBank/DDBJ whole genome shotgun (WGS) entry which is preliminary data.</text>
</comment>
<reference evidence="4" key="1">
    <citation type="journal article" date="2022" name="ISME J.">
        <title>Identification of active gaseous-alkane degraders at natural gas seeps.</title>
        <authorList>
            <person name="Farhan Ul Haque M."/>
            <person name="Hernandez M."/>
            <person name="Crombie A.T."/>
            <person name="Murrell J.C."/>
        </authorList>
    </citation>
    <scope>NUCLEOTIDE SEQUENCE</scope>
    <source>
        <strain evidence="4">PC2</strain>
    </source>
</reference>
<feature type="transmembrane region" description="Helical" evidence="1">
    <location>
        <begin position="21"/>
        <end position="42"/>
    </location>
</feature>
<evidence type="ECO:0000259" key="3">
    <source>
        <dbReference type="PROSITE" id="PS50887"/>
    </source>
</evidence>
<organism evidence="4 5">
    <name type="scientific">Candidatus Rhodoblastus alkanivorans</name>
    <dbReference type="NCBI Taxonomy" id="2954117"/>
    <lineage>
        <taxon>Bacteria</taxon>
        <taxon>Pseudomonadati</taxon>
        <taxon>Pseudomonadota</taxon>
        <taxon>Alphaproteobacteria</taxon>
        <taxon>Hyphomicrobiales</taxon>
        <taxon>Rhodoblastaceae</taxon>
        <taxon>Rhodoblastus</taxon>
    </lineage>
</organism>
<keyword evidence="1" id="KW-0812">Transmembrane</keyword>